<reference evidence="3 5" key="1">
    <citation type="journal article" date="2008" name="Science">
        <title>The Physcomitrella genome reveals evolutionary insights into the conquest of land by plants.</title>
        <authorList>
            <person name="Rensing S."/>
            <person name="Lang D."/>
            <person name="Zimmer A."/>
            <person name="Terry A."/>
            <person name="Salamov A."/>
            <person name="Shapiro H."/>
            <person name="Nishiyama T."/>
            <person name="Perroud P.-F."/>
            <person name="Lindquist E."/>
            <person name="Kamisugi Y."/>
            <person name="Tanahashi T."/>
            <person name="Sakakibara K."/>
            <person name="Fujita T."/>
            <person name="Oishi K."/>
            <person name="Shin-I T."/>
            <person name="Kuroki Y."/>
            <person name="Toyoda A."/>
            <person name="Suzuki Y."/>
            <person name="Hashimoto A."/>
            <person name="Yamaguchi K."/>
            <person name="Sugano A."/>
            <person name="Kohara Y."/>
            <person name="Fujiyama A."/>
            <person name="Anterola A."/>
            <person name="Aoki S."/>
            <person name="Ashton N."/>
            <person name="Barbazuk W.B."/>
            <person name="Barker E."/>
            <person name="Bennetzen J."/>
            <person name="Bezanilla M."/>
            <person name="Blankenship R."/>
            <person name="Cho S.H."/>
            <person name="Dutcher S."/>
            <person name="Estelle M."/>
            <person name="Fawcett J.A."/>
            <person name="Gundlach H."/>
            <person name="Hanada K."/>
            <person name="Heyl A."/>
            <person name="Hicks K.A."/>
            <person name="Hugh J."/>
            <person name="Lohr M."/>
            <person name="Mayer K."/>
            <person name="Melkozernov A."/>
            <person name="Murata T."/>
            <person name="Nelson D."/>
            <person name="Pils B."/>
            <person name="Prigge M."/>
            <person name="Reiss B."/>
            <person name="Renner T."/>
            <person name="Rombauts S."/>
            <person name="Rushton P."/>
            <person name="Sanderfoot A."/>
            <person name="Schween G."/>
            <person name="Shiu S.-H."/>
            <person name="Stueber K."/>
            <person name="Theodoulou F.L."/>
            <person name="Tu H."/>
            <person name="Van de Peer Y."/>
            <person name="Verrier P.J."/>
            <person name="Waters E."/>
            <person name="Wood A."/>
            <person name="Yang L."/>
            <person name="Cove D."/>
            <person name="Cuming A."/>
            <person name="Hasebe M."/>
            <person name="Lucas S."/>
            <person name="Mishler D.B."/>
            <person name="Reski R."/>
            <person name="Grigoriev I."/>
            <person name="Quatrano R.S."/>
            <person name="Boore J.L."/>
        </authorList>
    </citation>
    <scope>NUCLEOTIDE SEQUENCE [LARGE SCALE GENOMIC DNA]</scope>
    <source>
        <strain evidence="4 5">cv. Gransden 2004</strain>
    </source>
</reference>
<dbReference type="PANTHER" id="PTHR47432:SF1">
    <property type="entry name" value="CELL WALL ASSEMBLY REGULATOR SMI1"/>
    <property type="match status" value="1"/>
</dbReference>
<organism evidence="3">
    <name type="scientific">Physcomitrium patens</name>
    <name type="common">Spreading-leaved earth moss</name>
    <name type="synonym">Physcomitrella patens</name>
    <dbReference type="NCBI Taxonomy" id="3218"/>
    <lineage>
        <taxon>Eukaryota</taxon>
        <taxon>Viridiplantae</taxon>
        <taxon>Streptophyta</taxon>
        <taxon>Embryophyta</taxon>
        <taxon>Bryophyta</taxon>
        <taxon>Bryophytina</taxon>
        <taxon>Bryopsida</taxon>
        <taxon>Funariidae</taxon>
        <taxon>Funariales</taxon>
        <taxon>Funariaceae</taxon>
        <taxon>Physcomitrium</taxon>
    </lineage>
</organism>
<dbReference type="AlphaFoldDB" id="A0A2K1KPV4"/>
<dbReference type="Gramene" id="Pp3c4_24020V3.1">
    <property type="protein sequence ID" value="PAC:32922392.CDS.1"/>
    <property type="gene ID" value="Pp3c4_24020"/>
</dbReference>
<evidence type="ECO:0000313" key="3">
    <source>
        <dbReference type="EMBL" id="PNR55776.1"/>
    </source>
</evidence>
<sequence length="222" mass="24919">MEAVVFQWERIEAHMDEHFSNITPSQSSFNTEQDDALPRPSPPFLNPGATEDEILVAETALGFRFPEDFRASLKRHNGQANNHTLIGMGPLLSTEDIVSQWTIWKELLDDDTFDDVHSDPDPGVKAVWWNLRWIPITYDGAGDHDCIDMDPAEGGTVGQIIEMWHDDSGRPLRSPSFLAWLTACASDLEDGVLIWDNDCGFVQKEVDTQTSLPQKPQGLQTI</sequence>
<keyword evidence="5" id="KW-1185">Reference proteome</keyword>
<name>A0A2K1KPV4_PHYPA</name>
<dbReference type="Pfam" id="PF09346">
    <property type="entry name" value="SMI1_KNR4"/>
    <property type="match status" value="1"/>
</dbReference>
<dbReference type="InParanoid" id="A0A2K1KPV4"/>
<feature type="compositionally biased region" description="Polar residues" evidence="1">
    <location>
        <begin position="20"/>
        <end position="31"/>
    </location>
</feature>
<evidence type="ECO:0000259" key="2">
    <source>
        <dbReference type="SMART" id="SM00860"/>
    </source>
</evidence>
<dbReference type="InterPro" id="IPR037883">
    <property type="entry name" value="Knr4/Smi1-like_sf"/>
</dbReference>
<dbReference type="Gene3D" id="3.40.1580.10">
    <property type="entry name" value="SMI1/KNR4-like"/>
    <property type="match status" value="1"/>
</dbReference>
<accession>A0A2K1KPV4</accession>
<dbReference type="InterPro" id="IPR018958">
    <property type="entry name" value="Knr4/Smi1-like_dom"/>
</dbReference>
<dbReference type="SUPFAM" id="SSF160631">
    <property type="entry name" value="SMI1/KNR4-like"/>
    <property type="match status" value="1"/>
</dbReference>
<feature type="domain" description="Knr4/Smi1-like" evidence="2">
    <location>
        <begin position="48"/>
        <end position="183"/>
    </location>
</feature>
<evidence type="ECO:0000313" key="5">
    <source>
        <dbReference type="Proteomes" id="UP000006727"/>
    </source>
</evidence>
<protein>
    <recommendedName>
        <fullName evidence="2">Knr4/Smi1-like domain-containing protein</fullName>
    </recommendedName>
</protein>
<feature type="region of interest" description="Disordered" evidence="1">
    <location>
        <begin position="20"/>
        <end position="41"/>
    </location>
</feature>
<dbReference type="Gramene" id="Pp3c4_24020V3.2">
    <property type="protein sequence ID" value="PAC:32922393.CDS.1"/>
    <property type="gene ID" value="Pp3c4_24020"/>
</dbReference>
<gene>
    <name evidence="3" type="ORF">PHYPA_006673</name>
</gene>
<reference evidence="4" key="3">
    <citation type="submission" date="2020-12" db="UniProtKB">
        <authorList>
            <consortium name="EnsemblPlants"/>
        </authorList>
    </citation>
    <scope>IDENTIFICATION</scope>
</reference>
<evidence type="ECO:0000313" key="4">
    <source>
        <dbReference type="EnsemblPlants" id="PAC:32922392.CDS.1"/>
    </source>
</evidence>
<dbReference type="EnsemblPlants" id="Pp3c4_24020V3.2">
    <property type="protein sequence ID" value="PAC:32922393.CDS.1"/>
    <property type="gene ID" value="Pp3c4_24020"/>
</dbReference>
<dbReference type="Proteomes" id="UP000006727">
    <property type="component" value="Chromosome 4"/>
</dbReference>
<dbReference type="InterPro" id="IPR051873">
    <property type="entry name" value="KNR4/SMI1_regulator"/>
</dbReference>
<dbReference type="SMART" id="SM00860">
    <property type="entry name" value="SMI1_KNR4"/>
    <property type="match status" value="1"/>
</dbReference>
<dbReference type="PaxDb" id="3218-PP1S60_160V6.1"/>
<evidence type="ECO:0000256" key="1">
    <source>
        <dbReference type="SAM" id="MobiDB-lite"/>
    </source>
</evidence>
<dbReference type="EMBL" id="ABEU02000004">
    <property type="protein sequence ID" value="PNR55776.1"/>
    <property type="molecule type" value="Genomic_DNA"/>
</dbReference>
<proteinExistence type="predicted"/>
<reference evidence="3 5" key="2">
    <citation type="journal article" date="2018" name="Plant J.">
        <title>The Physcomitrella patens chromosome-scale assembly reveals moss genome structure and evolution.</title>
        <authorList>
            <person name="Lang D."/>
            <person name="Ullrich K.K."/>
            <person name="Murat F."/>
            <person name="Fuchs J."/>
            <person name="Jenkins J."/>
            <person name="Haas F.B."/>
            <person name="Piednoel M."/>
            <person name="Gundlach H."/>
            <person name="Van Bel M."/>
            <person name="Meyberg R."/>
            <person name="Vives C."/>
            <person name="Morata J."/>
            <person name="Symeonidi A."/>
            <person name="Hiss M."/>
            <person name="Muchero W."/>
            <person name="Kamisugi Y."/>
            <person name="Saleh O."/>
            <person name="Blanc G."/>
            <person name="Decker E.L."/>
            <person name="van Gessel N."/>
            <person name="Grimwood J."/>
            <person name="Hayes R.D."/>
            <person name="Graham S.W."/>
            <person name="Gunter L.E."/>
            <person name="McDaniel S.F."/>
            <person name="Hoernstein S.N.W."/>
            <person name="Larsson A."/>
            <person name="Li F.W."/>
            <person name="Perroud P.F."/>
            <person name="Phillips J."/>
            <person name="Ranjan P."/>
            <person name="Rokshar D.S."/>
            <person name="Rothfels C.J."/>
            <person name="Schneider L."/>
            <person name="Shu S."/>
            <person name="Stevenson D.W."/>
            <person name="Thummler F."/>
            <person name="Tillich M."/>
            <person name="Villarreal Aguilar J.C."/>
            <person name="Widiez T."/>
            <person name="Wong G.K."/>
            <person name="Wymore A."/>
            <person name="Zhang Y."/>
            <person name="Zimmer A.D."/>
            <person name="Quatrano R.S."/>
            <person name="Mayer K.F.X."/>
            <person name="Goodstein D."/>
            <person name="Casacuberta J.M."/>
            <person name="Vandepoele K."/>
            <person name="Reski R."/>
            <person name="Cuming A.C."/>
            <person name="Tuskan G.A."/>
            <person name="Maumus F."/>
            <person name="Salse J."/>
            <person name="Schmutz J."/>
            <person name="Rensing S.A."/>
        </authorList>
    </citation>
    <scope>NUCLEOTIDE SEQUENCE [LARGE SCALE GENOMIC DNA]</scope>
    <source>
        <strain evidence="4 5">cv. Gransden 2004</strain>
    </source>
</reference>
<dbReference type="EnsemblPlants" id="Pp3c4_24020V3.1">
    <property type="protein sequence ID" value="PAC:32922392.CDS.1"/>
    <property type="gene ID" value="Pp3c4_24020"/>
</dbReference>
<dbReference type="PANTHER" id="PTHR47432">
    <property type="entry name" value="CELL WALL ASSEMBLY REGULATOR SMI1"/>
    <property type="match status" value="1"/>
</dbReference>